<keyword evidence="3" id="KW-1185">Reference proteome</keyword>
<dbReference type="AlphaFoldDB" id="A0A835NHY6"/>
<comment type="caution">
    <text evidence="1">The sequence shown here is derived from an EMBL/GenBank/DDBJ whole genome shotgun (WGS) entry which is preliminary data.</text>
</comment>
<protein>
    <submittedName>
        <fullName evidence="1">Uncharacterized protein</fullName>
    </submittedName>
</protein>
<evidence type="ECO:0000313" key="2">
    <source>
        <dbReference type="EMBL" id="KAI1232324.1"/>
    </source>
</evidence>
<accession>A0A835NHY6</accession>
<dbReference type="EMBL" id="JADDUC020000022">
    <property type="protein sequence ID" value="KAI1232324.1"/>
    <property type="molecule type" value="Genomic_DNA"/>
</dbReference>
<evidence type="ECO:0000313" key="3">
    <source>
        <dbReference type="Proteomes" id="UP000618051"/>
    </source>
</evidence>
<name>A0A835NHY6_9PASS</name>
<dbReference type="Proteomes" id="UP000618051">
    <property type="component" value="Unassembled WGS sequence"/>
</dbReference>
<dbReference type="EMBL" id="JADDUC010000239">
    <property type="protein sequence ID" value="KAG0115094.1"/>
    <property type="molecule type" value="Genomic_DNA"/>
</dbReference>
<evidence type="ECO:0000313" key="1">
    <source>
        <dbReference type="EMBL" id="KAG0115094.1"/>
    </source>
</evidence>
<reference evidence="2 3" key="2">
    <citation type="journal article" date="2021" name="J. Hered.">
        <title>Feather Gene Expression Elucidates the Developmental Basis of Plumage Iridescence in African Starlings.</title>
        <authorList>
            <person name="Rubenstein D.R."/>
            <person name="Corvelo A."/>
            <person name="MacManes M.D."/>
            <person name="Maia R."/>
            <person name="Narzisi G."/>
            <person name="Rousaki A."/>
            <person name="Vandenabeele P."/>
            <person name="Shawkey M.D."/>
            <person name="Solomon J."/>
        </authorList>
    </citation>
    <scope>NUCLEOTIDE SEQUENCE [LARGE SCALE GENOMIC DNA]</scope>
    <source>
        <strain evidence="2">SS15</strain>
    </source>
</reference>
<gene>
    <name evidence="2" type="ORF">IHE44_0006779</name>
    <name evidence="1" type="ORF">IHE44_006650</name>
</gene>
<proteinExistence type="predicted"/>
<reference evidence="1" key="1">
    <citation type="submission" date="2020-10" db="EMBL/GenBank/DDBJ databases">
        <title>Feather gene expression reveals the developmental basis of iridescence in African starlings.</title>
        <authorList>
            <person name="Rubenstein D.R."/>
        </authorList>
    </citation>
    <scope>NUCLEOTIDE SEQUENCE</scope>
    <source>
        <strain evidence="1">SS15</strain>
        <tissue evidence="1">Liver</tissue>
    </source>
</reference>
<reference evidence="2" key="3">
    <citation type="submission" date="2022-01" db="EMBL/GenBank/DDBJ databases">
        <authorList>
            <person name="Rubenstein D.R."/>
        </authorList>
    </citation>
    <scope>NUCLEOTIDE SEQUENCE</scope>
    <source>
        <strain evidence="2">SS15</strain>
        <tissue evidence="2">Liver</tissue>
    </source>
</reference>
<sequence>MRADNCKRVQWFAYEFRHIWTLCFNIPLVQPLSPLGAGWLTVSQAPNYAKNALYPLVQREQLAAIFRLMKEKNAADNRTVMKNLVFARLKFKKEMKTKKPLHKT</sequence>
<organism evidence="1">
    <name type="scientific">Lamprotornis superbus</name>
    <dbReference type="NCBI Taxonomy" id="245042"/>
    <lineage>
        <taxon>Eukaryota</taxon>
        <taxon>Metazoa</taxon>
        <taxon>Chordata</taxon>
        <taxon>Craniata</taxon>
        <taxon>Vertebrata</taxon>
        <taxon>Euteleostomi</taxon>
        <taxon>Archelosauria</taxon>
        <taxon>Archosauria</taxon>
        <taxon>Dinosauria</taxon>
        <taxon>Saurischia</taxon>
        <taxon>Theropoda</taxon>
        <taxon>Coelurosauria</taxon>
        <taxon>Aves</taxon>
        <taxon>Neognathae</taxon>
        <taxon>Neoaves</taxon>
        <taxon>Telluraves</taxon>
        <taxon>Australaves</taxon>
        <taxon>Passeriformes</taxon>
        <taxon>Sturnidae</taxon>
        <taxon>Lamprotornis</taxon>
    </lineage>
</organism>